<evidence type="ECO:0000256" key="7">
    <source>
        <dbReference type="ARBA" id="ARBA00023027"/>
    </source>
</evidence>
<dbReference type="SUPFAM" id="SSF51905">
    <property type="entry name" value="FAD/NAD(P)-binding domain"/>
    <property type="match status" value="1"/>
</dbReference>
<dbReference type="RefSeq" id="WP_019950370.1">
    <property type="nucleotide sequence ID" value="NZ_JBHLVX010000020.1"/>
</dbReference>
<dbReference type="Proteomes" id="UP001589814">
    <property type="component" value="Unassembled WGS sequence"/>
</dbReference>
<dbReference type="Pfam" id="PF01494">
    <property type="entry name" value="FAD_binding_3"/>
    <property type="match status" value="1"/>
</dbReference>
<dbReference type="EMBL" id="JBHLVX010000020">
    <property type="protein sequence ID" value="MFC0267537.1"/>
    <property type="molecule type" value="Genomic_DNA"/>
</dbReference>
<keyword evidence="4" id="KW-0659">Purine metabolism</keyword>
<evidence type="ECO:0000256" key="8">
    <source>
        <dbReference type="ARBA" id="ARBA00023033"/>
    </source>
</evidence>
<comment type="cofactor">
    <cofactor evidence="1">
        <name>FAD</name>
        <dbReference type="ChEBI" id="CHEBI:57692"/>
    </cofactor>
</comment>
<evidence type="ECO:0000313" key="15">
    <source>
        <dbReference type="Proteomes" id="UP001589814"/>
    </source>
</evidence>
<keyword evidence="6" id="KW-0560">Oxidoreductase</keyword>
<dbReference type="InterPro" id="IPR047712">
    <property type="entry name" value="HpxO"/>
</dbReference>
<evidence type="ECO:0000256" key="11">
    <source>
        <dbReference type="ARBA" id="ARBA00035262"/>
    </source>
</evidence>
<evidence type="ECO:0000313" key="14">
    <source>
        <dbReference type="EMBL" id="MFC0267537.1"/>
    </source>
</evidence>
<dbReference type="InterPro" id="IPR002938">
    <property type="entry name" value="FAD-bd"/>
</dbReference>
<comment type="similarity">
    <text evidence="9">Belongs to the FAD-dependent urate hydroxylase family.</text>
</comment>
<keyword evidence="8" id="KW-0503">Monooxygenase</keyword>
<keyword evidence="7" id="KW-0520">NAD</keyword>
<keyword evidence="5" id="KW-0274">FAD</keyword>
<accession>A0ABV6G3F0</accession>
<keyword evidence="3" id="KW-0285">Flavoprotein</keyword>
<dbReference type="PRINTS" id="PR00420">
    <property type="entry name" value="RNGMNOXGNASE"/>
</dbReference>
<evidence type="ECO:0000256" key="2">
    <source>
        <dbReference type="ARBA" id="ARBA00004705"/>
    </source>
</evidence>
<evidence type="ECO:0000256" key="6">
    <source>
        <dbReference type="ARBA" id="ARBA00023002"/>
    </source>
</evidence>
<dbReference type="PANTHER" id="PTHR13789:SF309">
    <property type="entry name" value="PUTATIVE (AFU_ORTHOLOGUE AFUA_6G14510)-RELATED"/>
    <property type="match status" value="1"/>
</dbReference>
<dbReference type="Gene3D" id="3.50.50.60">
    <property type="entry name" value="FAD/NAD(P)-binding domain"/>
    <property type="match status" value="1"/>
</dbReference>
<dbReference type="InterPro" id="IPR036188">
    <property type="entry name" value="FAD/NAD-bd_sf"/>
</dbReference>
<feature type="domain" description="FAD-binding" evidence="13">
    <location>
        <begin position="3"/>
        <end position="316"/>
    </location>
</feature>
<comment type="pathway">
    <text evidence="2">Purine metabolism; urate degradation.</text>
</comment>
<evidence type="ECO:0000259" key="13">
    <source>
        <dbReference type="Pfam" id="PF01494"/>
    </source>
</evidence>
<comment type="catalytic activity">
    <reaction evidence="12">
        <text>urate + NADH + O2 + H(+) = 5-hydroxyisourate + NAD(+) + H2O</text>
        <dbReference type="Rhea" id="RHEA:27329"/>
        <dbReference type="ChEBI" id="CHEBI:15377"/>
        <dbReference type="ChEBI" id="CHEBI:15378"/>
        <dbReference type="ChEBI" id="CHEBI:15379"/>
        <dbReference type="ChEBI" id="CHEBI:17775"/>
        <dbReference type="ChEBI" id="CHEBI:18072"/>
        <dbReference type="ChEBI" id="CHEBI:57540"/>
        <dbReference type="ChEBI" id="CHEBI:57945"/>
        <dbReference type="EC" id="1.14.13.113"/>
    </reaction>
</comment>
<organism evidence="14 15">
    <name type="scientific">Kushneria aurantia</name>
    <dbReference type="NCBI Taxonomy" id="504092"/>
    <lineage>
        <taxon>Bacteria</taxon>
        <taxon>Pseudomonadati</taxon>
        <taxon>Pseudomonadota</taxon>
        <taxon>Gammaproteobacteria</taxon>
        <taxon>Oceanospirillales</taxon>
        <taxon>Halomonadaceae</taxon>
        <taxon>Kushneria</taxon>
    </lineage>
</organism>
<evidence type="ECO:0000256" key="5">
    <source>
        <dbReference type="ARBA" id="ARBA00022827"/>
    </source>
</evidence>
<proteinExistence type="inferred from homology"/>
<gene>
    <name evidence="14" type="primary">hpxO</name>
    <name evidence="14" type="ORF">ACFFHW_05920</name>
</gene>
<protein>
    <recommendedName>
        <fullName evidence="11">FAD-dependent urate hydroxylase</fullName>
        <ecNumber evidence="10">1.14.13.113</ecNumber>
    </recommendedName>
</protein>
<dbReference type="InterPro" id="IPR050493">
    <property type="entry name" value="FAD-dep_Monooxygenase_BioMet"/>
</dbReference>
<dbReference type="EC" id="1.14.13.113" evidence="10"/>
<reference evidence="14 15" key="1">
    <citation type="submission" date="2024-09" db="EMBL/GenBank/DDBJ databases">
        <authorList>
            <person name="Sun Q."/>
            <person name="Mori K."/>
        </authorList>
    </citation>
    <scope>NUCLEOTIDE SEQUENCE [LARGE SCALE GENOMIC DNA]</scope>
    <source>
        <strain evidence="14 15">CCM 7415</strain>
    </source>
</reference>
<evidence type="ECO:0000256" key="12">
    <source>
        <dbReference type="ARBA" id="ARBA00047521"/>
    </source>
</evidence>
<evidence type="ECO:0000256" key="4">
    <source>
        <dbReference type="ARBA" id="ARBA00022631"/>
    </source>
</evidence>
<evidence type="ECO:0000256" key="3">
    <source>
        <dbReference type="ARBA" id="ARBA00022630"/>
    </source>
</evidence>
<evidence type="ECO:0000256" key="9">
    <source>
        <dbReference type="ARBA" id="ARBA00035121"/>
    </source>
</evidence>
<dbReference type="NCBIfam" id="NF033623">
    <property type="entry name" value="urate_HpxO"/>
    <property type="match status" value="1"/>
</dbReference>
<name>A0ABV6G3F0_9GAMM</name>
<evidence type="ECO:0000256" key="1">
    <source>
        <dbReference type="ARBA" id="ARBA00001974"/>
    </source>
</evidence>
<sequence>MHDIIIVGAGMGGLTAALALMQRGHRVQVIERVRELRPAGAAISVWSNGVHILDRLGVGDEIRRAAGHMTHMAYRGADDMALTEFSLAPLYEAVGTAACPIARTELQRILLDAVGRDNVRLGCACVDLNTDDDGVEVVLEGGERLTADLLVAADGTHSALRERILGHPIERRYRGYVNWNVSVPLADDLVPATHWVQYVGQHQRVSMMPMGGDAFYCFFDVPLPPEATPDPAGYRHELARHFAGWPAPVQRLIERFDESAMARVAIHDIDPLPTLVGQRALVMGDAGHGMAPDLGQGGCQAMEDGWVLAQALDEANGDIARALAAWDRARAERVGDIVLRARSRAAMIHGGEPERTRQWYEELAREDGRHIIAGMQKTMQSGPLP</sequence>
<evidence type="ECO:0000256" key="10">
    <source>
        <dbReference type="ARBA" id="ARBA00035128"/>
    </source>
</evidence>
<comment type="caution">
    <text evidence="14">The sequence shown here is derived from an EMBL/GenBank/DDBJ whole genome shotgun (WGS) entry which is preliminary data.</text>
</comment>
<dbReference type="PANTHER" id="PTHR13789">
    <property type="entry name" value="MONOOXYGENASE"/>
    <property type="match status" value="1"/>
</dbReference>
<keyword evidence="15" id="KW-1185">Reference proteome</keyword>